<dbReference type="SUPFAM" id="SSF55874">
    <property type="entry name" value="ATPase domain of HSP90 chaperone/DNA topoisomerase II/histidine kinase"/>
    <property type="match status" value="1"/>
</dbReference>
<evidence type="ECO:0000259" key="7">
    <source>
        <dbReference type="PROSITE" id="PS50109"/>
    </source>
</evidence>
<dbReference type="GO" id="GO:0000155">
    <property type="term" value="F:phosphorelay sensor kinase activity"/>
    <property type="evidence" value="ECO:0007669"/>
    <property type="project" value="InterPro"/>
</dbReference>
<dbReference type="OrthoDB" id="1933776at2"/>
<dbReference type="SMART" id="SM00388">
    <property type="entry name" value="HisKA"/>
    <property type="match status" value="1"/>
</dbReference>
<evidence type="ECO:0000256" key="1">
    <source>
        <dbReference type="ARBA" id="ARBA00000085"/>
    </source>
</evidence>
<keyword evidence="6" id="KW-0812">Transmembrane</keyword>
<dbReference type="InterPro" id="IPR004358">
    <property type="entry name" value="Sig_transdc_His_kin-like_C"/>
</dbReference>
<dbReference type="SMART" id="SM00387">
    <property type="entry name" value="HATPase_c"/>
    <property type="match status" value="1"/>
</dbReference>
<evidence type="ECO:0000256" key="5">
    <source>
        <dbReference type="ARBA" id="ARBA00022777"/>
    </source>
</evidence>
<accession>A0A1D3UQN9</accession>
<comment type="catalytic activity">
    <reaction evidence="1">
        <text>ATP + protein L-histidine = ADP + protein N-phospho-L-histidine.</text>
        <dbReference type="EC" id="2.7.13.3"/>
    </reaction>
</comment>
<feature type="domain" description="Histidine kinase" evidence="7">
    <location>
        <begin position="289"/>
        <end position="510"/>
    </location>
</feature>
<dbReference type="EMBL" id="FMMM01000061">
    <property type="protein sequence ID" value="SCQ22490.1"/>
    <property type="molecule type" value="Genomic_DNA"/>
</dbReference>
<dbReference type="EC" id="2.7.13.3" evidence="2"/>
<keyword evidence="4 8" id="KW-0808">Transferase</keyword>
<organism evidence="8 9">
    <name type="scientific">Tannerella forsythia</name>
    <name type="common">Bacteroides forsythus</name>
    <dbReference type="NCBI Taxonomy" id="28112"/>
    <lineage>
        <taxon>Bacteria</taxon>
        <taxon>Pseudomonadati</taxon>
        <taxon>Bacteroidota</taxon>
        <taxon>Bacteroidia</taxon>
        <taxon>Bacteroidales</taxon>
        <taxon>Tannerellaceae</taxon>
        <taxon>Tannerella</taxon>
    </lineage>
</organism>
<dbReference type="Gene3D" id="1.10.287.130">
    <property type="match status" value="1"/>
</dbReference>
<evidence type="ECO:0000256" key="2">
    <source>
        <dbReference type="ARBA" id="ARBA00012438"/>
    </source>
</evidence>
<dbReference type="AlphaFoldDB" id="A0A1D3UQN9"/>
<dbReference type="InterPro" id="IPR003661">
    <property type="entry name" value="HisK_dim/P_dom"/>
</dbReference>
<dbReference type="PANTHER" id="PTHR43547">
    <property type="entry name" value="TWO-COMPONENT HISTIDINE KINASE"/>
    <property type="match status" value="1"/>
</dbReference>
<dbReference type="PROSITE" id="PS50109">
    <property type="entry name" value="HIS_KIN"/>
    <property type="match status" value="1"/>
</dbReference>
<feature type="transmembrane region" description="Helical" evidence="6">
    <location>
        <begin position="6"/>
        <end position="23"/>
    </location>
</feature>
<dbReference type="Pfam" id="PF02518">
    <property type="entry name" value="HATPase_c"/>
    <property type="match status" value="1"/>
</dbReference>
<keyword evidence="3" id="KW-0597">Phosphoprotein</keyword>
<dbReference type="InterPro" id="IPR036890">
    <property type="entry name" value="HATPase_C_sf"/>
</dbReference>
<feature type="transmembrane region" description="Helical" evidence="6">
    <location>
        <begin position="251"/>
        <end position="274"/>
    </location>
</feature>
<reference evidence="8 9" key="1">
    <citation type="submission" date="2016-09" db="EMBL/GenBank/DDBJ databases">
        <authorList>
            <person name="Capua I."/>
            <person name="De Benedictis P."/>
            <person name="Joannis T."/>
            <person name="Lombin L.H."/>
            <person name="Cattoli G."/>
        </authorList>
    </citation>
    <scope>NUCLEOTIDE SEQUENCE [LARGE SCALE GENOMIC DNA]</scope>
    <source>
        <strain evidence="8 9">UB20</strain>
    </source>
</reference>
<keyword evidence="5 8" id="KW-0418">Kinase</keyword>
<dbReference type="InterPro" id="IPR036097">
    <property type="entry name" value="HisK_dim/P_sf"/>
</dbReference>
<dbReference type="PANTHER" id="PTHR43547:SF2">
    <property type="entry name" value="HYBRID SIGNAL TRANSDUCTION HISTIDINE KINASE C"/>
    <property type="match status" value="1"/>
</dbReference>
<dbReference type="CDD" id="cd00082">
    <property type="entry name" value="HisKA"/>
    <property type="match status" value="1"/>
</dbReference>
<dbReference type="PRINTS" id="PR00344">
    <property type="entry name" value="BCTRLSENSOR"/>
</dbReference>
<proteinExistence type="predicted"/>
<dbReference type="Pfam" id="PF00512">
    <property type="entry name" value="HisKA"/>
    <property type="match status" value="1"/>
</dbReference>
<evidence type="ECO:0000313" key="8">
    <source>
        <dbReference type="EMBL" id="SCQ22490.1"/>
    </source>
</evidence>
<keyword evidence="6" id="KW-1133">Transmembrane helix</keyword>
<name>A0A1D3UQN9_TANFO</name>
<sequence>MKKSTIWMLATVMGFAFAGLLYLQVSYISIIMKTSNEQFDTTVRRCLEKVSGSIERDEVYRYLEEDIKSGGNSFMYKSPPNQMEINQKITQSESYQLHVQNANGSIQHIELNRFSATTSAPSKNTIIRASEEQQKKLLKRYEYQAGVIDDVLYSMIYTPNLKPIDERVDFKVLNNYIKSELISSGLNIPYIFSVVNKDGVTIYQNEAYEKPPKAADVVTHVLFPNDPPSKWNYLKIYFPTKRDYISSSVTFLVPSVLFSFILMVTFITTIYIIFRQKRLSEMKNDFVNNMTHELKTPVSTISLAAQMLRDTDITKSPDVFKHISGVINDETKRLGFLVEKVLQMSLFEKQKATLKLKEVDANDLLVGIVSTFALKVEKYGGTIDVDLQAEDSSVYIDEMHITNVLFNLLDNAVKYRRKDVPLELMARTRSENGKLIISIEDNGIGIKKEHLKKVFDRFYRVPTGNVHDVKGFGLGLAYVRKMVEDHGGTIRAEQQQESGTRFIITLPLIKN</sequence>
<protein>
    <recommendedName>
        <fullName evidence="2">histidine kinase</fullName>
        <ecNumber evidence="2">2.7.13.3</ecNumber>
    </recommendedName>
</protein>
<dbReference type="InterPro" id="IPR003594">
    <property type="entry name" value="HATPase_dom"/>
</dbReference>
<dbReference type="RefSeq" id="WP_074449967.1">
    <property type="nucleotide sequence ID" value="NZ_CAUTOH010000011.1"/>
</dbReference>
<gene>
    <name evidence="8" type="primary">yycG</name>
    <name evidence="8" type="ORF">TFUB20_01730</name>
</gene>
<dbReference type="SUPFAM" id="SSF47384">
    <property type="entry name" value="Homodimeric domain of signal transducing histidine kinase"/>
    <property type="match status" value="1"/>
</dbReference>
<evidence type="ECO:0000313" key="9">
    <source>
        <dbReference type="Proteomes" id="UP000182057"/>
    </source>
</evidence>
<dbReference type="CDD" id="cd00075">
    <property type="entry name" value="HATPase"/>
    <property type="match status" value="1"/>
</dbReference>
<keyword evidence="6" id="KW-0472">Membrane</keyword>
<dbReference type="Gene3D" id="3.30.565.10">
    <property type="entry name" value="Histidine kinase-like ATPase, C-terminal domain"/>
    <property type="match status" value="1"/>
</dbReference>
<dbReference type="FunFam" id="3.30.565.10:FF:000006">
    <property type="entry name" value="Sensor histidine kinase WalK"/>
    <property type="match status" value="1"/>
</dbReference>
<dbReference type="Proteomes" id="UP000182057">
    <property type="component" value="Unassembled WGS sequence"/>
</dbReference>
<evidence type="ECO:0000256" key="4">
    <source>
        <dbReference type="ARBA" id="ARBA00022679"/>
    </source>
</evidence>
<dbReference type="InterPro" id="IPR005467">
    <property type="entry name" value="His_kinase_dom"/>
</dbReference>
<evidence type="ECO:0000256" key="3">
    <source>
        <dbReference type="ARBA" id="ARBA00022553"/>
    </source>
</evidence>
<evidence type="ECO:0000256" key="6">
    <source>
        <dbReference type="SAM" id="Phobius"/>
    </source>
</evidence>